<dbReference type="AlphaFoldDB" id="A0A430RDR7"/>
<evidence type="ECO:0008006" key="3">
    <source>
        <dbReference type="Google" id="ProtNLM"/>
    </source>
</evidence>
<proteinExistence type="predicted"/>
<dbReference type="Proteomes" id="UP000286734">
    <property type="component" value="Unassembled WGS sequence"/>
</dbReference>
<evidence type="ECO:0000313" key="2">
    <source>
        <dbReference type="Proteomes" id="UP000286734"/>
    </source>
</evidence>
<evidence type="ECO:0000313" key="1">
    <source>
        <dbReference type="EMBL" id="RTH05479.1"/>
    </source>
</evidence>
<organism evidence="1 2">
    <name type="scientific">Thermus scotoductus</name>
    <dbReference type="NCBI Taxonomy" id="37636"/>
    <lineage>
        <taxon>Bacteria</taxon>
        <taxon>Thermotogati</taxon>
        <taxon>Deinococcota</taxon>
        <taxon>Deinococci</taxon>
        <taxon>Thermales</taxon>
        <taxon>Thermaceae</taxon>
        <taxon>Thermus</taxon>
    </lineage>
</organism>
<dbReference type="EMBL" id="PELP01000113">
    <property type="protein sequence ID" value="RTH05479.1"/>
    <property type="molecule type" value="Genomic_DNA"/>
</dbReference>
<dbReference type="RefSeq" id="WP_126200234.1">
    <property type="nucleotide sequence ID" value="NZ_PELP01000113.1"/>
</dbReference>
<accession>A0A430RDR7</accession>
<sequence length="117" mass="13085">MTEVEARRARAGEDLALAFALAERSPRWAAVVLFYGVHHALLAWALERLPQAPTPQSYAQVQGLLKRAGLPRGVRKAYERLLGLSWQARYDPKAGDEALWTQALEEYARVEAFLLGP</sequence>
<gene>
    <name evidence="1" type="ORF">CSW47_05200</name>
</gene>
<reference evidence="1 2" key="1">
    <citation type="journal article" date="2019" name="Extremophiles">
        <title>Biogeography of thermophiles and predominance of Thermus scotoductus in domestic water heaters.</title>
        <authorList>
            <person name="Wilpiszeski R.L."/>
            <person name="Zhang Z."/>
            <person name="House C.H."/>
        </authorList>
    </citation>
    <scope>NUCLEOTIDE SEQUENCE [LARGE SCALE GENOMIC DNA]</scope>
    <source>
        <strain evidence="1 2">34_S34</strain>
    </source>
</reference>
<comment type="caution">
    <text evidence="1">The sequence shown here is derived from an EMBL/GenBank/DDBJ whole genome shotgun (WGS) entry which is preliminary data.</text>
</comment>
<name>A0A430RDR7_THESC</name>
<protein>
    <recommendedName>
        <fullName evidence="3">HEPN domain-containing protein</fullName>
    </recommendedName>
</protein>